<dbReference type="InterPro" id="IPR001320">
    <property type="entry name" value="Iontro_rcpt_C"/>
</dbReference>
<dbReference type="Proteomes" id="UP001566132">
    <property type="component" value="Unassembled WGS sequence"/>
</dbReference>
<dbReference type="FunFam" id="1.10.287.70:FF:000010">
    <property type="entry name" value="Putative glutamate receptor ionotropic kainate 1"/>
    <property type="match status" value="1"/>
</dbReference>
<evidence type="ECO:0000256" key="4">
    <source>
        <dbReference type="ARBA" id="ARBA00022692"/>
    </source>
</evidence>
<keyword evidence="6" id="KW-0770">Synapse</keyword>
<dbReference type="InterPro" id="IPR028082">
    <property type="entry name" value="Peripla_BP_I"/>
</dbReference>
<evidence type="ECO:0000256" key="6">
    <source>
        <dbReference type="ARBA" id="ARBA00023018"/>
    </source>
</evidence>
<keyword evidence="8 18" id="KW-0472">Membrane</keyword>
<dbReference type="Gene3D" id="3.40.190.10">
    <property type="entry name" value="Periplasmic binding protein-like II"/>
    <property type="match status" value="1"/>
</dbReference>
<evidence type="ECO:0000256" key="10">
    <source>
        <dbReference type="ARBA" id="ARBA00023180"/>
    </source>
</evidence>
<keyword evidence="3" id="KW-1003">Cell membrane</keyword>
<evidence type="ECO:0000313" key="22">
    <source>
        <dbReference type="Proteomes" id="UP001566132"/>
    </source>
</evidence>
<proteinExistence type="inferred from homology"/>
<keyword evidence="17" id="KW-1015">Disulfide bond</keyword>
<organism evidence="21 22">
    <name type="scientific">Hypothenemus hampei</name>
    <name type="common">Coffee berry borer</name>
    <dbReference type="NCBI Taxonomy" id="57062"/>
    <lineage>
        <taxon>Eukaryota</taxon>
        <taxon>Metazoa</taxon>
        <taxon>Ecdysozoa</taxon>
        <taxon>Arthropoda</taxon>
        <taxon>Hexapoda</taxon>
        <taxon>Insecta</taxon>
        <taxon>Pterygota</taxon>
        <taxon>Neoptera</taxon>
        <taxon>Endopterygota</taxon>
        <taxon>Coleoptera</taxon>
        <taxon>Polyphaga</taxon>
        <taxon>Cucujiformia</taxon>
        <taxon>Curculionidae</taxon>
        <taxon>Scolytinae</taxon>
        <taxon>Hypothenemus</taxon>
    </lineage>
</organism>
<keyword evidence="13" id="KW-0407">Ion channel</keyword>
<gene>
    <name evidence="21" type="ORF">ABEB36_012237</name>
</gene>
<dbReference type="SUPFAM" id="SSF81324">
    <property type="entry name" value="Voltage-gated potassium channels"/>
    <property type="match status" value="1"/>
</dbReference>
<protein>
    <submittedName>
        <fullName evidence="21">Uncharacterized protein</fullName>
    </submittedName>
</protein>
<evidence type="ECO:0000256" key="9">
    <source>
        <dbReference type="ARBA" id="ARBA00023170"/>
    </source>
</evidence>
<dbReference type="PRINTS" id="PR00177">
    <property type="entry name" value="NMDARECEPTOR"/>
</dbReference>
<evidence type="ECO:0000256" key="3">
    <source>
        <dbReference type="ARBA" id="ARBA00022475"/>
    </source>
</evidence>
<comment type="similarity">
    <text evidence="1">Belongs to the glutamate-gated ion channel (TC 1.A.10.1) family.</text>
</comment>
<evidence type="ECO:0000256" key="7">
    <source>
        <dbReference type="ARBA" id="ARBA00023065"/>
    </source>
</evidence>
<feature type="binding site" evidence="15">
    <location>
        <position position="488"/>
    </location>
    <ligand>
        <name>L-glutamate</name>
        <dbReference type="ChEBI" id="CHEBI:29985"/>
    </ligand>
</feature>
<dbReference type="Pfam" id="PF01094">
    <property type="entry name" value="ANF_receptor"/>
    <property type="match status" value="1"/>
</dbReference>
<sequence>MQIIIYFIISNLLSYSAGKIPIHIAEIIQKNDEASNYIIQNALRDETRLDDSYELVTHSVQVEENDCYVSTNALCKFSRQTNGSVVFLNSAGSTISPLIYSLSHYLGVPLIDTDWQPRNMTEYDNTFSVYPEATLLAQAYEATVESFDWTNFAVVYESEESLVRMQDVLKLQEYNADSKKDGLILKKLDESGDSRHIFKAIKNAQIYCVVLDCSADKIIDVLQQAKDVKLLDDLNTNIFLTSLDAHTLNYSSLNTRSNITTVRLFNPLCKEVEIHARKFYPLRLGQVTVKMALMHDAMLLLAESFSAIKSTHDDNEIVYEPLFCNATEKYDDKYGLVSALRERVVTGISGEISLNRNKRRSFQIDIIEMERPEKPIGYWNATEPNKVFLTRNATEREAELQERLQRRNFIVASRIGEPYLYKSKEANATGNARYYGYSMDLIGEIAKILKITFEFRITADNAYPNLQKDLIEGRADLAICDFTITPQRRQVIDFSMPFMSLGIGILHKENVVEEEENLYGFLGPLCPVVWMYIGVLYLFISLTLVVIARLSTKDWENPHPCDENPSELENIWDLKNSCWLTLGSITTQGCDILPKGGCTRIATASWWFFSLIITSSYTANLAAFLTKSKTDVSIDNVQELAEQSQIKYGCMSNGATANFFQLNNNSLYQRMWNTMINERPSVFEGSNSDGVERVESTKNGLYAFFMESTTIDFEMRRRCNLRRIGDLLDSKSYGIGMPLNFAYRHSINKAVLELQETGKLLKLKTRWWQNEGVEKSCPGKQSVNSEALALENVGGVFIVLVAGIGIAFLIAILEFLWNVRSISVEEHISYLEALKIELKFACNIFVTRKRVKPIMSESSSEKSDNDIKSNKGILIGAGSILNINRSIINRLGSSSTNSR</sequence>
<reference evidence="21 22" key="1">
    <citation type="submission" date="2024-05" db="EMBL/GenBank/DDBJ databases">
        <title>Genetic variation in Jamaican populations of the coffee berry borer (Hypothenemus hampei).</title>
        <authorList>
            <person name="Errbii M."/>
            <person name="Myrie A."/>
        </authorList>
    </citation>
    <scope>NUCLEOTIDE SEQUENCE [LARGE SCALE GENOMIC DNA]</scope>
    <source>
        <strain evidence="21">JA-Hopewell-2020-01-JO</strain>
        <tissue evidence="21">Whole body</tissue>
    </source>
</reference>
<feature type="transmembrane region" description="Helical" evidence="18">
    <location>
        <begin position="529"/>
        <end position="548"/>
    </location>
</feature>
<evidence type="ECO:0000256" key="8">
    <source>
        <dbReference type="ARBA" id="ARBA00023136"/>
    </source>
</evidence>
<keyword evidence="12" id="KW-1071">Ligand-gated ion channel</keyword>
<dbReference type="Pfam" id="PF00060">
    <property type="entry name" value="Lig_chan"/>
    <property type="match status" value="1"/>
</dbReference>
<feature type="disulfide bond" evidence="17">
    <location>
        <begin position="719"/>
        <end position="777"/>
    </location>
</feature>
<dbReference type="GO" id="GO:0034220">
    <property type="term" value="P:monoatomic ion transmembrane transport"/>
    <property type="evidence" value="ECO:0007669"/>
    <property type="project" value="UniProtKB-KW"/>
</dbReference>
<keyword evidence="10" id="KW-0325">Glycoprotein</keyword>
<dbReference type="Gene3D" id="1.10.287.70">
    <property type="match status" value="1"/>
</dbReference>
<keyword evidence="9" id="KW-0675">Receptor</keyword>
<comment type="caution">
    <text evidence="21">The sequence shown here is derived from an EMBL/GenBank/DDBJ whole genome shotgun (WGS) entry which is preliminary data.</text>
</comment>
<dbReference type="GO" id="GO:0045211">
    <property type="term" value="C:postsynaptic membrane"/>
    <property type="evidence" value="ECO:0007669"/>
    <property type="project" value="UniProtKB-SubCell"/>
</dbReference>
<dbReference type="AlphaFoldDB" id="A0ABD1EAL9"/>
<evidence type="ECO:0000256" key="5">
    <source>
        <dbReference type="ARBA" id="ARBA00022989"/>
    </source>
</evidence>
<evidence type="ECO:0000256" key="1">
    <source>
        <dbReference type="ARBA" id="ARBA00008685"/>
    </source>
</evidence>
<keyword evidence="11" id="KW-0628">Postsynaptic cell membrane</keyword>
<keyword evidence="4 18" id="KW-0812">Transmembrane</keyword>
<evidence type="ECO:0000256" key="13">
    <source>
        <dbReference type="ARBA" id="ARBA00023303"/>
    </source>
</evidence>
<dbReference type="SUPFAM" id="SSF53822">
    <property type="entry name" value="Periplasmic binding protein-like I"/>
    <property type="match status" value="1"/>
</dbReference>
<dbReference type="InterPro" id="IPR001508">
    <property type="entry name" value="Iono_Glu_rcpt_met"/>
</dbReference>
<comment type="subcellular location">
    <subcellularLocation>
        <location evidence="14">Postsynaptic cell membrane</location>
        <topology evidence="14">Multi-pass membrane protein</topology>
    </subcellularLocation>
</comment>
<dbReference type="Pfam" id="PF10613">
    <property type="entry name" value="Lig_chan-Glu_bd"/>
    <property type="match status" value="1"/>
</dbReference>
<dbReference type="InterPro" id="IPR001828">
    <property type="entry name" value="ANF_lig-bd_rcpt"/>
</dbReference>
<dbReference type="SMART" id="SM00079">
    <property type="entry name" value="PBPe"/>
    <property type="match status" value="1"/>
</dbReference>
<dbReference type="SUPFAM" id="SSF53850">
    <property type="entry name" value="Periplasmic binding protein-like II"/>
    <property type="match status" value="1"/>
</dbReference>
<feature type="binding site" evidence="15">
    <location>
        <position position="656"/>
    </location>
    <ligand>
        <name>L-glutamate</name>
        <dbReference type="ChEBI" id="CHEBI:29985"/>
    </ligand>
</feature>
<dbReference type="InterPro" id="IPR015683">
    <property type="entry name" value="Ionotropic_Glu_rcpt"/>
</dbReference>
<evidence type="ECO:0000256" key="2">
    <source>
        <dbReference type="ARBA" id="ARBA00022448"/>
    </source>
</evidence>
<feature type="site" description="Crucial to convey clamshell closure to channel opening" evidence="16">
    <location>
        <position position="634"/>
    </location>
</feature>
<evidence type="ECO:0000256" key="12">
    <source>
        <dbReference type="ARBA" id="ARBA00023286"/>
    </source>
</evidence>
<evidence type="ECO:0000313" key="21">
    <source>
        <dbReference type="EMBL" id="KAL1491677.1"/>
    </source>
</evidence>
<evidence type="ECO:0000259" key="20">
    <source>
        <dbReference type="SMART" id="SM00918"/>
    </source>
</evidence>
<evidence type="ECO:0000256" key="18">
    <source>
        <dbReference type="SAM" id="Phobius"/>
    </source>
</evidence>
<feature type="binding site" evidence="15">
    <location>
        <position position="707"/>
    </location>
    <ligand>
        <name>L-glutamate</name>
        <dbReference type="ChEBI" id="CHEBI:29985"/>
    </ligand>
</feature>
<dbReference type="FunFam" id="3.40.190.10:FF:000061">
    <property type="entry name" value="Glutamate receptor, ionotropic kainate"/>
    <property type="match status" value="1"/>
</dbReference>
<dbReference type="EMBL" id="JBDJPC010000009">
    <property type="protein sequence ID" value="KAL1491677.1"/>
    <property type="molecule type" value="Genomic_DNA"/>
</dbReference>
<evidence type="ECO:0000256" key="16">
    <source>
        <dbReference type="PIRSR" id="PIRSR601508-2"/>
    </source>
</evidence>
<feature type="domain" description="Ionotropic glutamate receptor L-glutamate and glycine-binding" evidence="20">
    <location>
        <begin position="418"/>
        <end position="472"/>
    </location>
</feature>
<keyword evidence="5 18" id="KW-1133">Transmembrane helix</keyword>
<feature type="domain" description="Ionotropic glutamate receptor C-terminal" evidence="19">
    <location>
        <begin position="408"/>
        <end position="770"/>
    </location>
</feature>
<keyword evidence="22" id="KW-1185">Reference proteome</keyword>
<keyword evidence="7" id="KW-0406">Ion transport</keyword>
<evidence type="ECO:0000256" key="14">
    <source>
        <dbReference type="ARBA" id="ARBA00034104"/>
    </source>
</evidence>
<dbReference type="InterPro" id="IPR019594">
    <property type="entry name" value="Glu/Gly-bd"/>
</dbReference>
<dbReference type="Gene3D" id="3.40.50.2300">
    <property type="match status" value="2"/>
</dbReference>
<name>A0ABD1EAL9_HYPHA</name>
<dbReference type="PANTHER" id="PTHR18966">
    <property type="entry name" value="IONOTROPIC GLUTAMATE RECEPTOR"/>
    <property type="match status" value="1"/>
</dbReference>
<dbReference type="SMART" id="SM00918">
    <property type="entry name" value="Lig_chan-Glu_bd"/>
    <property type="match status" value="1"/>
</dbReference>
<evidence type="ECO:0000256" key="17">
    <source>
        <dbReference type="PIRSR" id="PIRSR601508-3"/>
    </source>
</evidence>
<accession>A0ABD1EAL9</accession>
<feature type="binding site" evidence="15">
    <location>
        <position position="483"/>
    </location>
    <ligand>
        <name>L-glutamate</name>
        <dbReference type="ChEBI" id="CHEBI:29985"/>
    </ligand>
</feature>
<evidence type="ECO:0000256" key="11">
    <source>
        <dbReference type="ARBA" id="ARBA00023257"/>
    </source>
</evidence>
<keyword evidence="2" id="KW-0813">Transport</keyword>
<evidence type="ECO:0000256" key="15">
    <source>
        <dbReference type="PIRSR" id="PIRSR601508-1"/>
    </source>
</evidence>
<evidence type="ECO:0000259" key="19">
    <source>
        <dbReference type="SMART" id="SM00079"/>
    </source>
</evidence>
<feature type="transmembrane region" description="Helical" evidence="18">
    <location>
        <begin position="796"/>
        <end position="817"/>
    </location>
</feature>